<evidence type="ECO:0000313" key="1">
    <source>
        <dbReference type="EMBL" id="KAJ7991839.1"/>
    </source>
</evidence>
<protein>
    <submittedName>
        <fullName evidence="1">Uncharacterized protein</fullName>
    </submittedName>
</protein>
<comment type="caution">
    <text evidence="1">The sequence shown here is derived from an EMBL/GenBank/DDBJ whole genome shotgun (WGS) entry which is preliminary data.</text>
</comment>
<dbReference type="Proteomes" id="UP001157502">
    <property type="component" value="Chromosome 26"/>
</dbReference>
<dbReference type="EMBL" id="CM055753">
    <property type="protein sequence ID" value="KAJ7991839.1"/>
    <property type="molecule type" value="Genomic_DNA"/>
</dbReference>
<evidence type="ECO:0000313" key="2">
    <source>
        <dbReference type="Proteomes" id="UP001157502"/>
    </source>
</evidence>
<proteinExistence type="predicted"/>
<reference evidence="1" key="1">
    <citation type="submission" date="2021-05" db="EMBL/GenBank/DDBJ databases">
        <authorList>
            <person name="Pan Q."/>
            <person name="Jouanno E."/>
            <person name="Zahm M."/>
            <person name="Klopp C."/>
            <person name="Cabau C."/>
            <person name="Louis A."/>
            <person name="Berthelot C."/>
            <person name="Parey E."/>
            <person name="Roest Crollius H."/>
            <person name="Montfort J."/>
            <person name="Robinson-Rechavi M."/>
            <person name="Bouchez O."/>
            <person name="Lampietro C."/>
            <person name="Lopez Roques C."/>
            <person name="Donnadieu C."/>
            <person name="Postlethwait J."/>
            <person name="Bobe J."/>
            <person name="Dillon D."/>
            <person name="Chandos A."/>
            <person name="von Hippel F."/>
            <person name="Guiguen Y."/>
        </authorList>
    </citation>
    <scope>NUCLEOTIDE SEQUENCE</scope>
    <source>
        <strain evidence="1">YG-Jan2019</strain>
    </source>
</reference>
<accession>A0ACC2FKD1</accession>
<keyword evidence="2" id="KW-1185">Reference proteome</keyword>
<organism evidence="1 2">
    <name type="scientific">Dallia pectoralis</name>
    <name type="common">Alaska blackfish</name>
    <dbReference type="NCBI Taxonomy" id="75939"/>
    <lineage>
        <taxon>Eukaryota</taxon>
        <taxon>Metazoa</taxon>
        <taxon>Chordata</taxon>
        <taxon>Craniata</taxon>
        <taxon>Vertebrata</taxon>
        <taxon>Euteleostomi</taxon>
        <taxon>Actinopterygii</taxon>
        <taxon>Neopterygii</taxon>
        <taxon>Teleostei</taxon>
        <taxon>Protacanthopterygii</taxon>
        <taxon>Esociformes</taxon>
        <taxon>Umbridae</taxon>
        <taxon>Dallia</taxon>
    </lineage>
</organism>
<gene>
    <name evidence="1" type="ORF">DPEC_G00288020</name>
</gene>
<name>A0ACC2FKD1_DALPE</name>
<sequence length="90" mass="10088">MPGSRASYWSVRLSYWETEWACTAGTRPCLSLRGALQEAAASPWGVHAEDQPSAQHPPWGRDPTKNLRKPWRAWEQADGGERTKLILLTG</sequence>